<feature type="transmembrane region" description="Helical" evidence="2">
    <location>
        <begin position="257"/>
        <end position="277"/>
    </location>
</feature>
<protein>
    <recommendedName>
        <fullName evidence="5">Fam-m protein</fullName>
    </recommendedName>
</protein>
<accession>A0A1A8WMS2</accession>
<dbReference type="EMBL" id="FLQW01002783">
    <property type="protein sequence ID" value="SBS94188.1"/>
    <property type="molecule type" value="Genomic_DNA"/>
</dbReference>
<evidence type="ECO:0008006" key="5">
    <source>
        <dbReference type="Google" id="ProtNLM"/>
    </source>
</evidence>
<feature type="region of interest" description="Disordered" evidence="1">
    <location>
        <begin position="175"/>
        <end position="196"/>
    </location>
</feature>
<gene>
    <name evidence="3" type="ORF">PMALA_042370</name>
</gene>
<feature type="transmembrane region" description="Helical" evidence="2">
    <location>
        <begin position="313"/>
        <end position="337"/>
    </location>
</feature>
<evidence type="ECO:0000256" key="2">
    <source>
        <dbReference type="SAM" id="Phobius"/>
    </source>
</evidence>
<keyword evidence="2" id="KW-1133">Transmembrane helix</keyword>
<feature type="region of interest" description="Disordered" evidence="1">
    <location>
        <begin position="41"/>
        <end position="64"/>
    </location>
</feature>
<organism evidence="3 4">
    <name type="scientific">Plasmodium malariae</name>
    <dbReference type="NCBI Taxonomy" id="5858"/>
    <lineage>
        <taxon>Eukaryota</taxon>
        <taxon>Sar</taxon>
        <taxon>Alveolata</taxon>
        <taxon>Apicomplexa</taxon>
        <taxon>Aconoidasida</taxon>
        <taxon>Haemosporida</taxon>
        <taxon>Plasmodiidae</taxon>
        <taxon>Plasmodium</taxon>
        <taxon>Plasmodium (Plasmodium)</taxon>
    </lineage>
</organism>
<dbReference type="AlphaFoldDB" id="A0A1A8WMS2"/>
<proteinExistence type="predicted"/>
<dbReference type="Pfam" id="PF12420">
    <property type="entry name" value="DUF3671"/>
    <property type="match status" value="2"/>
</dbReference>
<dbReference type="Proteomes" id="UP000078597">
    <property type="component" value="Unassembled WGS sequence"/>
</dbReference>
<evidence type="ECO:0000256" key="1">
    <source>
        <dbReference type="SAM" id="MobiDB-lite"/>
    </source>
</evidence>
<keyword evidence="2" id="KW-0812">Transmembrane</keyword>
<feature type="compositionally biased region" description="Polar residues" evidence="1">
    <location>
        <begin position="48"/>
        <end position="64"/>
    </location>
</feature>
<keyword evidence="2" id="KW-0472">Membrane</keyword>
<dbReference type="InterPro" id="IPR022139">
    <property type="entry name" value="Fam-L/Fam-M-like_plasmodium"/>
</dbReference>
<dbReference type="VEuPathDB" id="PlasmoDB:PmUG01_13064800"/>
<sequence>LNNKFNLDRKSYTSYYRSLAKYKQKKDSNILGLREDIPNNLEHKKRNISNSENGSEGRNKQSNGSLLNKAQYYSEVVDYNNGMFDGKHFHFEKKWIKKKDYDNFLRKNRRICDITLKKIKFKNYGFGRLCNESLNNKFNLDRKSYTSYYRSLAKYKQKKDSNILGLREDIPNNLEHKKRNISNSENGSEGRNKQSNGSLLNKAQYYSEVVDYNNGMFDGKHFHFEKKWIKKKDYDNFLRKNRRICDITLKKIKFKNYGFGVAIFLIFFLLGIVLPILRGAEMSLTDEKRQKKQLLYSFIEQLKTLTKLEEGHIYLILFGVFMIILSILVIITIYKILKNNEKYNKIKLMTE</sequence>
<evidence type="ECO:0000313" key="3">
    <source>
        <dbReference type="EMBL" id="SBS94188.1"/>
    </source>
</evidence>
<evidence type="ECO:0000313" key="4">
    <source>
        <dbReference type="Proteomes" id="UP000078597"/>
    </source>
</evidence>
<name>A0A1A8WMS2_PLAMA</name>
<feature type="compositionally biased region" description="Polar residues" evidence="1">
    <location>
        <begin position="181"/>
        <end position="196"/>
    </location>
</feature>
<feature type="non-terminal residue" evidence="3">
    <location>
        <position position="1"/>
    </location>
</feature>
<reference evidence="4" key="1">
    <citation type="submission" date="2016-05" db="EMBL/GenBank/DDBJ databases">
        <authorList>
            <person name="Naeem Raeece"/>
        </authorList>
    </citation>
    <scope>NUCLEOTIDE SEQUENCE [LARGE SCALE GENOMIC DNA]</scope>
</reference>